<feature type="domain" description="PLA2c" evidence="4">
    <location>
        <begin position="1"/>
        <end position="143"/>
    </location>
</feature>
<name>A0ABD0P5W7_CIRMR</name>
<dbReference type="AlphaFoldDB" id="A0ABD0P5W7"/>
<accession>A0ABD0P5W7</accession>
<reference evidence="5 6" key="1">
    <citation type="submission" date="2024-05" db="EMBL/GenBank/DDBJ databases">
        <title>Genome sequencing and assembly of Indian major carp, Cirrhinus mrigala (Hamilton, 1822).</title>
        <authorList>
            <person name="Mohindra V."/>
            <person name="Chowdhury L.M."/>
            <person name="Lal K."/>
            <person name="Jena J.K."/>
        </authorList>
    </citation>
    <scope>NUCLEOTIDE SEQUENCE [LARGE SCALE GENOMIC DNA]</scope>
    <source>
        <strain evidence="5">CM1030</strain>
        <tissue evidence="5">Blood</tissue>
    </source>
</reference>
<gene>
    <name evidence="5" type="ORF">M9458_033921</name>
</gene>
<keyword evidence="6" id="KW-1185">Reference proteome</keyword>
<dbReference type="SUPFAM" id="SSF52151">
    <property type="entry name" value="FabD/lysophospholipase-like"/>
    <property type="match status" value="1"/>
</dbReference>
<evidence type="ECO:0000256" key="1">
    <source>
        <dbReference type="ARBA" id="ARBA00022801"/>
    </source>
</evidence>
<comment type="caution">
    <text evidence="5">The sequence shown here is derived from an EMBL/GenBank/DDBJ whole genome shotgun (WGS) entry which is preliminary data.</text>
</comment>
<proteinExistence type="predicted"/>
<dbReference type="GO" id="GO:0016787">
    <property type="term" value="F:hydrolase activity"/>
    <property type="evidence" value="ECO:0007669"/>
    <property type="project" value="UniProtKB-UniRule"/>
</dbReference>
<dbReference type="Pfam" id="PF01735">
    <property type="entry name" value="PLA2_B"/>
    <property type="match status" value="1"/>
</dbReference>
<evidence type="ECO:0000313" key="6">
    <source>
        <dbReference type="Proteomes" id="UP001529510"/>
    </source>
</evidence>
<sequence length="143" mass="16046">TMASLYGDANWSNNDINGVMESVKKEHYKAKMEEKAKEGHLVSLIDMWGLAIEYLVQGKKKMGTLSDQQMALSKGQNPLPIYTALNMKNGKIGCTIETEWCEFTPYEVGFIKYGAFIPAQNFGSEYYLGHMVKKLPESGIHSL</sequence>
<dbReference type="PANTHER" id="PTHR10728:SF32">
    <property type="entry name" value="CYTOSOLIC PHOSPHOLIPASE A2 BETA"/>
    <property type="match status" value="1"/>
</dbReference>
<dbReference type="EMBL" id="JAMKFB020000017">
    <property type="protein sequence ID" value="KAL0169325.1"/>
    <property type="molecule type" value="Genomic_DNA"/>
</dbReference>
<evidence type="ECO:0000256" key="2">
    <source>
        <dbReference type="ARBA" id="ARBA00023098"/>
    </source>
</evidence>
<feature type="non-terminal residue" evidence="5">
    <location>
        <position position="1"/>
    </location>
</feature>
<evidence type="ECO:0000313" key="5">
    <source>
        <dbReference type="EMBL" id="KAL0169325.1"/>
    </source>
</evidence>
<keyword evidence="3" id="KW-0442">Lipid degradation</keyword>
<keyword evidence="2 3" id="KW-0443">Lipid metabolism</keyword>
<feature type="non-terminal residue" evidence="5">
    <location>
        <position position="143"/>
    </location>
</feature>
<protein>
    <recommendedName>
        <fullName evidence="4">PLA2c domain-containing protein</fullName>
    </recommendedName>
</protein>
<dbReference type="InterPro" id="IPR016035">
    <property type="entry name" value="Acyl_Trfase/lysoPLipase"/>
</dbReference>
<evidence type="ECO:0000259" key="4">
    <source>
        <dbReference type="PROSITE" id="PS51210"/>
    </source>
</evidence>
<dbReference type="Proteomes" id="UP001529510">
    <property type="component" value="Unassembled WGS sequence"/>
</dbReference>
<dbReference type="GO" id="GO:0016042">
    <property type="term" value="P:lipid catabolic process"/>
    <property type="evidence" value="ECO:0007669"/>
    <property type="project" value="UniProtKB-UniRule"/>
</dbReference>
<organism evidence="5 6">
    <name type="scientific">Cirrhinus mrigala</name>
    <name type="common">Mrigala</name>
    <dbReference type="NCBI Taxonomy" id="683832"/>
    <lineage>
        <taxon>Eukaryota</taxon>
        <taxon>Metazoa</taxon>
        <taxon>Chordata</taxon>
        <taxon>Craniata</taxon>
        <taxon>Vertebrata</taxon>
        <taxon>Euteleostomi</taxon>
        <taxon>Actinopterygii</taxon>
        <taxon>Neopterygii</taxon>
        <taxon>Teleostei</taxon>
        <taxon>Ostariophysi</taxon>
        <taxon>Cypriniformes</taxon>
        <taxon>Cyprinidae</taxon>
        <taxon>Labeoninae</taxon>
        <taxon>Labeonini</taxon>
        <taxon>Cirrhinus</taxon>
    </lineage>
</organism>
<dbReference type="Gene3D" id="3.40.1090.10">
    <property type="entry name" value="Cytosolic phospholipase A2 catalytic domain"/>
    <property type="match status" value="1"/>
</dbReference>
<dbReference type="PANTHER" id="PTHR10728">
    <property type="entry name" value="CYTOSOLIC PHOSPHOLIPASE A2"/>
    <property type="match status" value="1"/>
</dbReference>
<dbReference type="InterPro" id="IPR002642">
    <property type="entry name" value="LysoPLipase_cat_dom"/>
</dbReference>
<dbReference type="PROSITE" id="PS51210">
    <property type="entry name" value="PLA2C"/>
    <property type="match status" value="1"/>
</dbReference>
<evidence type="ECO:0000256" key="3">
    <source>
        <dbReference type="PROSITE-ProRule" id="PRU00555"/>
    </source>
</evidence>
<keyword evidence="1 3" id="KW-0378">Hydrolase</keyword>